<accession>A0A8J7PJT5</accession>
<dbReference type="InterPro" id="IPR003016">
    <property type="entry name" value="2-oxoA_DH_lipoyl-BS"/>
</dbReference>
<keyword evidence="5 8" id="KW-0012">Acyltransferase</keyword>
<dbReference type="InterPro" id="IPR011053">
    <property type="entry name" value="Single_hybrid_motif"/>
</dbReference>
<proteinExistence type="inferred from homology"/>
<dbReference type="Gene3D" id="3.30.559.10">
    <property type="entry name" value="Chloramphenicol acetyltransferase-like domain"/>
    <property type="match status" value="1"/>
</dbReference>
<feature type="domain" description="Lipoyl-binding" evidence="10">
    <location>
        <begin position="2"/>
        <end position="77"/>
    </location>
</feature>
<dbReference type="GO" id="GO:0004742">
    <property type="term" value="F:dihydrolipoyllysine-residue acetyltransferase activity"/>
    <property type="evidence" value="ECO:0007669"/>
    <property type="project" value="UniProtKB-EC"/>
</dbReference>
<dbReference type="Pfam" id="PF00198">
    <property type="entry name" value="2-oxoacid_dh"/>
    <property type="match status" value="1"/>
</dbReference>
<dbReference type="Pfam" id="PF02817">
    <property type="entry name" value="E3_binding"/>
    <property type="match status" value="1"/>
</dbReference>
<dbReference type="AlphaFoldDB" id="A0A8J7PJT5"/>
<evidence type="ECO:0000256" key="1">
    <source>
        <dbReference type="ARBA" id="ARBA00001938"/>
    </source>
</evidence>
<dbReference type="Pfam" id="PF00364">
    <property type="entry name" value="Biotin_lipoyl"/>
    <property type="match status" value="1"/>
</dbReference>
<feature type="region of interest" description="Disordered" evidence="9">
    <location>
        <begin position="110"/>
        <end position="130"/>
    </location>
</feature>
<feature type="compositionally biased region" description="Low complexity" evidence="9">
    <location>
        <begin position="110"/>
        <end position="120"/>
    </location>
</feature>
<evidence type="ECO:0000256" key="9">
    <source>
        <dbReference type="SAM" id="MobiDB-lite"/>
    </source>
</evidence>
<dbReference type="InterPro" id="IPR001078">
    <property type="entry name" value="2-oxoacid_DH_actylTfrase"/>
</dbReference>
<evidence type="ECO:0000313" key="12">
    <source>
        <dbReference type="EMBL" id="MBN8662667.1"/>
    </source>
</evidence>
<dbReference type="SUPFAM" id="SSF51230">
    <property type="entry name" value="Single hybrid motif"/>
    <property type="match status" value="1"/>
</dbReference>
<organism evidence="12 13">
    <name type="scientific">Candidatus Obscuribacter phosphatis</name>
    <dbReference type="NCBI Taxonomy" id="1906157"/>
    <lineage>
        <taxon>Bacteria</taxon>
        <taxon>Bacillati</taxon>
        <taxon>Candidatus Melainabacteria</taxon>
        <taxon>Candidatus Obscuribacterales</taxon>
        <taxon>Candidatus Obscuribacteraceae</taxon>
        <taxon>Candidatus Obscuribacter</taxon>
    </lineage>
</organism>
<comment type="function">
    <text evidence="6">The pyruvate dehydrogenase complex catalyzes the overall conversion of pyruvate to acetyl-CoA and CO(2). It contains multiple copies of three enzymatic components: pyruvate dehydrogenase (E1), dihydrolipoamide acetyltransferase (E2) and lipoamide dehydrogenase (E3).</text>
</comment>
<dbReference type="Gene3D" id="4.10.320.10">
    <property type="entry name" value="E3-binding domain"/>
    <property type="match status" value="1"/>
</dbReference>
<evidence type="ECO:0000259" key="10">
    <source>
        <dbReference type="PROSITE" id="PS50968"/>
    </source>
</evidence>
<dbReference type="PROSITE" id="PS00189">
    <property type="entry name" value="LIPOYL"/>
    <property type="match status" value="1"/>
</dbReference>
<sequence>MSVDFILPDLGEGIHEAEIIAVKVKVGETVKEDQPILEVETDKAVVEIPSPYAGVVSKVHVEAGQQVTVGSVMISYDLAGSGSGAASGSASSSASKQAETAAPVKAAAAAKEAAPMQAHAQGGNGKGTATAVRVERDRTRPVPAAPAVRRLARELGVDLYVVGGSGNGGRVLKEDVMAFAAGTLESRIQSGSSTVDHPAARSGVIEINTSSGPAVPLRSGMAAEAVEYPDFAKYGPVERQPLKSIRRKIAINMTQAWTHIPHVTHFDEADVTMLSALIPKYEAEFAKKAGNPKVRPTLTVFALKAIASALKAYPQFNSSLDENTGEIVVKHYYNLGVAVATERGLIVPVIRDVDKKSFFEVAVELAEIAEKTRTGKIELERLAGGTFTLTNIGSIGGTSMSPMINFPEAAILGMARAAQKPIVKDGQIAIGTILPLALSFDHRLADGAEAAYFVRHVIDRLEDPVRFLLY</sequence>
<keyword evidence="4 8" id="KW-0450">Lipoyl</keyword>
<dbReference type="EMBL" id="JAFLCK010000047">
    <property type="protein sequence ID" value="MBN8662667.1"/>
    <property type="molecule type" value="Genomic_DNA"/>
</dbReference>
<name>A0A8J7PJT5_9BACT</name>
<evidence type="ECO:0000313" key="13">
    <source>
        <dbReference type="Proteomes" id="UP000664277"/>
    </source>
</evidence>
<reference evidence="12" key="1">
    <citation type="submission" date="2021-02" db="EMBL/GenBank/DDBJ databases">
        <title>Genome-Resolved Metagenomics of a Microbial Community Performing Photosynthetic Biological Nutrient Removal.</title>
        <authorList>
            <person name="Mcdaniel E.A."/>
        </authorList>
    </citation>
    <scope>NUCLEOTIDE SEQUENCE</scope>
    <source>
        <strain evidence="12">UWPOB_OBS1</strain>
    </source>
</reference>
<dbReference type="PANTHER" id="PTHR43178">
    <property type="entry name" value="DIHYDROLIPOAMIDE ACETYLTRANSFERASE COMPONENT OF PYRUVATE DEHYDROGENASE COMPLEX"/>
    <property type="match status" value="1"/>
</dbReference>
<evidence type="ECO:0000256" key="4">
    <source>
        <dbReference type="ARBA" id="ARBA00022823"/>
    </source>
</evidence>
<comment type="catalytic activity">
    <reaction evidence="7">
        <text>N(6)-[(R)-dihydrolipoyl]-L-lysyl-[protein] + acetyl-CoA = N(6)-[(R)-S(8)-acetyldihydrolipoyl]-L-lysyl-[protein] + CoA</text>
        <dbReference type="Rhea" id="RHEA:17017"/>
        <dbReference type="Rhea" id="RHEA-COMP:10475"/>
        <dbReference type="Rhea" id="RHEA-COMP:10478"/>
        <dbReference type="ChEBI" id="CHEBI:57287"/>
        <dbReference type="ChEBI" id="CHEBI:57288"/>
        <dbReference type="ChEBI" id="CHEBI:83100"/>
        <dbReference type="ChEBI" id="CHEBI:83111"/>
        <dbReference type="EC" id="2.3.1.12"/>
    </reaction>
</comment>
<gene>
    <name evidence="12" type="ORF">J0M35_20030</name>
</gene>
<dbReference type="PROSITE" id="PS51826">
    <property type="entry name" value="PSBD"/>
    <property type="match status" value="1"/>
</dbReference>
<dbReference type="PANTHER" id="PTHR43178:SF2">
    <property type="entry name" value="DIHYDROLIPOYLLYSINE-RESIDUE ACETYLTRANSFERASE COMPONENT OF PYRUVATE DEHYDROGENASE COMPLEX"/>
    <property type="match status" value="1"/>
</dbReference>
<comment type="caution">
    <text evidence="12">The sequence shown here is derived from an EMBL/GenBank/DDBJ whole genome shotgun (WGS) entry which is preliminary data.</text>
</comment>
<evidence type="ECO:0000256" key="2">
    <source>
        <dbReference type="ARBA" id="ARBA00007317"/>
    </source>
</evidence>
<dbReference type="InterPro" id="IPR036625">
    <property type="entry name" value="E3-bd_dom_sf"/>
</dbReference>
<dbReference type="CDD" id="cd06849">
    <property type="entry name" value="lipoyl_domain"/>
    <property type="match status" value="1"/>
</dbReference>
<dbReference type="FunFam" id="3.30.559.10:FF:000007">
    <property type="entry name" value="Dihydrolipoamide acetyltransferase component of pyruvate dehydrogenase complex"/>
    <property type="match status" value="1"/>
</dbReference>
<dbReference type="SUPFAM" id="SSF47005">
    <property type="entry name" value="Peripheral subunit-binding domain of 2-oxo acid dehydrogenase complex"/>
    <property type="match status" value="1"/>
</dbReference>
<comment type="similarity">
    <text evidence="2 8">Belongs to the 2-oxoacid dehydrogenase family.</text>
</comment>
<evidence type="ECO:0000256" key="5">
    <source>
        <dbReference type="ARBA" id="ARBA00023315"/>
    </source>
</evidence>
<dbReference type="InterPro" id="IPR050743">
    <property type="entry name" value="2-oxoacid_DH_E2_comp"/>
</dbReference>
<dbReference type="GO" id="GO:0005737">
    <property type="term" value="C:cytoplasm"/>
    <property type="evidence" value="ECO:0007669"/>
    <property type="project" value="TreeGrafter"/>
</dbReference>
<evidence type="ECO:0000256" key="7">
    <source>
        <dbReference type="ARBA" id="ARBA00048370"/>
    </source>
</evidence>
<evidence type="ECO:0000256" key="3">
    <source>
        <dbReference type="ARBA" id="ARBA00022679"/>
    </source>
</evidence>
<dbReference type="InterPro" id="IPR000089">
    <property type="entry name" value="Biotin_lipoyl"/>
</dbReference>
<dbReference type="Proteomes" id="UP000664277">
    <property type="component" value="Unassembled WGS sequence"/>
</dbReference>
<comment type="cofactor">
    <cofactor evidence="1 8">
        <name>(R)-lipoate</name>
        <dbReference type="ChEBI" id="CHEBI:83088"/>
    </cofactor>
</comment>
<keyword evidence="3 8" id="KW-0808">Transferase</keyword>
<evidence type="ECO:0000259" key="11">
    <source>
        <dbReference type="PROSITE" id="PS51826"/>
    </source>
</evidence>
<evidence type="ECO:0000256" key="6">
    <source>
        <dbReference type="ARBA" id="ARBA00025211"/>
    </source>
</evidence>
<dbReference type="InterPro" id="IPR023213">
    <property type="entry name" value="CAT-like_dom_sf"/>
</dbReference>
<dbReference type="EC" id="2.3.1.-" evidence="8"/>
<dbReference type="GO" id="GO:0006086">
    <property type="term" value="P:pyruvate decarboxylation to acetyl-CoA"/>
    <property type="evidence" value="ECO:0007669"/>
    <property type="project" value="TreeGrafter"/>
</dbReference>
<dbReference type="SUPFAM" id="SSF52777">
    <property type="entry name" value="CoA-dependent acyltransferases"/>
    <property type="match status" value="1"/>
</dbReference>
<feature type="domain" description="Peripheral subunit-binding (PSBD)" evidence="11">
    <location>
        <begin position="143"/>
        <end position="180"/>
    </location>
</feature>
<dbReference type="PROSITE" id="PS50968">
    <property type="entry name" value="BIOTINYL_LIPOYL"/>
    <property type="match status" value="1"/>
</dbReference>
<evidence type="ECO:0000256" key="8">
    <source>
        <dbReference type="RuleBase" id="RU003423"/>
    </source>
</evidence>
<dbReference type="InterPro" id="IPR004167">
    <property type="entry name" value="PSBD"/>
</dbReference>
<dbReference type="Gene3D" id="2.40.50.100">
    <property type="match status" value="1"/>
</dbReference>
<dbReference type="GO" id="GO:0031405">
    <property type="term" value="F:lipoic acid binding"/>
    <property type="evidence" value="ECO:0007669"/>
    <property type="project" value="TreeGrafter"/>
</dbReference>
<protein>
    <recommendedName>
        <fullName evidence="8">Dihydrolipoamide acetyltransferase component of pyruvate dehydrogenase complex</fullName>
        <ecNumber evidence="8">2.3.1.-</ecNumber>
    </recommendedName>
</protein>